<sequence length="728" mass="82723">MSDGIESKETKRVHVSIKVCHILRHGVTVILRQLFYEYTRFIGLQTEDRFLAFKTSVTPKSNIEILAVLTLEAVINDAYIGALGVRRKYANLSRWMHVYLISSCKESRGLYKRREDSTIWPQFLEKIPSSCRSKNPIKTSIEHVFKTEFCLQKLKKTKKVDRQCVRISRSPDVVRDYIILRHINFAKFQSNEFPIRFLTDCRLVVDYAVTDFGCTLRMSWALYTFASQSVAEGCLGLVVYSDSWAEDAAVFSQAISIHFRSEFDMTAYLYNYLSQRYLDICKMLRIAQYTCILVRDRYASRRKDYLSEQPKERESMESIARYVFTHSLIFGSILETVWWMFAQRNKRYSATDMSSHVDILFRISTEDFNLYVGFRRCKAAFPRLLSVTGTSIVREIRSFLVELQLARPRKQATNTPVVPNSTQERLMRPTCEKCGKCCKSKAGLIAHHRVHDNEGVGHFHTPRKLYPGAFVSPSDADQPRQDAASVGLDGSWKNLYKGKSGSPQNAEQYWKQVLLGPKHVDSRQSRIAGSSDWSLIGPNTGGEVGRPKIQNPTSPDKLRPTCVSSILVRCFHKVLAYRWSRMMQPLLLQFAFLYRDGCLEATSMSHALFCHSPAAASNLSLVFVANSKAFDSVSHDTNVKSVDVFGTSSPLVRYIAQSYENAVAVFPTPGQDRLKEKLEAAAVELGTAGMKINARKTKAMVICGDRKDRTTAVSVEPFCFAGKFITPL</sequence>
<keyword evidence="1" id="KW-0863">Zinc-finger</keyword>
<name>G7Y900_CLOSI</name>
<dbReference type="Proteomes" id="UP000008909">
    <property type="component" value="Unassembled WGS sequence"/>
</dbReference>
<feature type="domain" description="C2H2-type" evidence="2">
    <location>
        <begin position="429"/>
        <end position="456"/>
    </location>
</feature>
<dbReference type="GO" id="GO:0008270">
    <property type="term" value="F:zinc ion binding"/>
    <property type="evidence" value="ECO:0007669"/>
    <property type="project" value="UniProtKB-KW"/>
</dbReference>
<reference key="2">
    <citation type="submission" date="2011-10" db="EMBL/GenBank/DDBJ databases">
        <title>The genome and transcriptome sequence of Clonorchis sinensis provide insights into the carcinogenic liver fluke.</title>
        <authorList>
            <person name="Wang X."/>
            <person name="Huang Y."/>
            <person name="Chen W."/>
            <person name="Liu H."/>
            <person name="Guo L."/>
            <person name="Chen Y."/>
            <person name="Luo F."/>
            <person name="Zhou W."/>
            <person name="Sun J."/>
            <person name="Mao Q."/>
            <person name="Liang P."/>
            <person name="Zhou C."/>
            <person name="Tian Y."/>
            <person name="Men J."/>
            <person name="Lv X."/>
            <person name="Huang L."/>
            <person name="Zhou J."/>
            <person name="Hu Y."/>
            <person name="Li R."/>
            <person name="Zhang F."/>
            <person name="Lei H."/>
            <person name="Li X."/>
            <person name="Hu X."/>
            <person name="Liang C."/>
            <person name="Xu J."/>
            <person name="Wu Z."/>
            <person name="Yu X."/>
        </authorList>
    </citation>
    <scope>NUCLEOTIDE SEQUENCE</scope>
    <source>
        <strain>Henan</strain>
    </source>
</reference>
<keyword evidence="4" id="KW-1185">Reference proteome</keyword>
<keyword evidence="1" id="KW-0479">Metal-binding</keyword>
<keyword evidence="1" id="KW-0862">Zinc</keyword>
<gene>
    <name evidence="3" type="ORF">CLF_103063</name>
</gene>
<dbReference type="PROSITE" id="PS00028">
    <property type="entry name" value="ZINC_FINGER_C2H2_1"/>
    <property type="match status" value="1"/>
</dbReference>
<protein>
    <submittedName>
        <fullName evidence="3">Retrovirus-related Pol polyprotein from type-2 retrotransposable element R2DM</fullName>
    </submittedName>
</protein>
<dbReference type="PROSITE" id="PS50157">
    <property type="entry name" value="ZINC_FINGER_C2H2_2"/>
    <property type="match status" value="1"/>
</dbReference>
<evidence type="ECO:0000313" key="3">
    <source>
        <dbReference type="EMBL" id="GAA49435.1"/>
    </source>
</evidence>
<dbReference type="AlphaFoldDB" id="G7Y900"/>
<accession>G7Y900</accession>
<dbReference type="InterPro" id="IPR013087">
    <property type="entry name" value="Znf_C2H2_type"/>
</dbReference>
<evidence type="ECO:0000256" key="1">
    <source>
        <dbReference type="PROSITE-ProRule" id="PRU00042"/>
    </source>
</evidence>
<proteinExistence type="predicted"/>
<dbReference type="EMBL" id="DF142959">
    <property type="protein sequence ID" value="GAA49435.1"/>
    <property type="molecule type" value="Genomic_DNA"/>
</dbReference>
<evidence type="ECO:0000259" key="2">
    <source>
        <dbReference type="PROSITE" id="PS50157"/>
    </source>
</evidence>
<organism evidence="3 4">
    <name type="scientific">Clonorchis sinensis</name>
    <name type="common">Chinese liver fluke</name>
    <dbReference type="NCBI Taxonomy" id="79923"/>
    <lineage>
        <taxon>Eukaryota</taxon>
        <taxon>Metazoa</taxon>
        <taxon>Spiralia</taxon>
        <taxon>Lophotrochozoa</taxon>
        <taxon>Platyhelminthes</taxon>
        <taxon>Trematoda</taxon>
        <taxon>Digenea</taxon>
        <taxon>Opisthorchiida</taxon>
        <taxon>Opisthorchiata</taxon>
        <taxon>Opisthorchiidae</taxon>
        <taxon>Clonorchis</taxon>
    </lineage>
</organism>
<evidence type="ECO:0000313" key="4">
    <source>
        <dbReference type="Proteomes" id="UP000008909"/>
    </source>
</evidence>
<reference evidence="3" key="1">
    <citation type="journal article" date="2011" name="Genome Biol.">
        <title>The draft genome of the carcinogenic human liver fluke Clonorchis sinensis.</title>
        <authorList>
            <person name="Wang X."/>
            <person name="Chen W."/>
            <person name="Huang Y."/>
            <person name="Sun J."/>
            <person name="Men J."/>
            <person name="Liu H."/>
            <person name="Luo F."/>
            <person name="Guo L."/>
            <person name="Lv X."/>
            <person name="Deng C."/>
            <person name="Zhou C."/>
            <person name="Fan Y."/>
            <person name="Li X."/>
            <person name="Huang L."/>
            <person name="Hu Y."/>
            <person name="Liang C."/>
            <person name="Hu X."/>
            <person name="Xu J."/>
            <person name="Yu X."/>
        </authorList>
    </citation>
    <scope>NUCLEOTIDE SEQUENCE [LARGE SCALE GENOMIC DNA]</scope>
    <source>
        <strain evidence="3">Henan</strain>
    </source>
</reference>
<feature type="non-terminal residue" evidence="3">
    <location>
        <position position="728"/>
    </location>
</feature>